<name>A0A9X3LB00_9BACI</name>
<feature type="transmembrane region" description="Helical" evidence="7">
    <location>
        <begin position="165"/>
        <end position="187"/>
    </location>
</feature>
<reference evidence="8" key="1">
    <citation type="submission" date="2022-05" db="EMBL/GenBank/DDBJ databases">
        <authorList>
            <person name="Colautti A."/>
            <person name="Iacumin L."/>
        </authorList>
    </citation>
    <scope>NUCLEOTIDE SEQUENCE</scope>
    <source>
        <strain evidence="8">DSM 30747</strain>
    </source>
</reference>
<feature type="transmembrane region" description="Helical" evidence="7">
    <location>
        <begin position="67"/>
        <end position="86"/>
    </location>
</feature>
<dbReference type="PANTHER" id="PTHR42810">
    <property type="entry name" value="PURINE PERMEASE C1399.01C-RELATED"/>
    <property type="match status" value="1"/>
</dbReference>
<keyword evidence="4 7" id="KW-0812">Transmembrane</keyword>
<feature type="transmembrane region" description="Helical" evidence="7">
    <location>
        <begin position="407"/>
        <end position="424"/>
    </location>
</feature>
<comment type="similarity">
    <text evidence="2">Belongs to the nucleobase:cation symporter-2 (NCS2) (TC 2.A.40) family.</text>
</comment>
<accession>A0A9X3LB00</accession>
<dbReference type="PANTHER" id="PTHR42810:SF2">
    <property type="entry name" value="PURINE PERMEASE C1399.01C-RELATED"/>
    <property type="match status" value="1"/>
</dbReference>
<keyword evidence="3" id="KW-0813">Transport</keyword>
<feature type="transmembrane region" description="Helical" evidence="7">
    <location>
        <begin position="124"/>
        <end position="145"/>
    </location>
</feature>
<dbReference type="GO" id="GO:0042907">
    <property type="term" value="F:xanthine transmembrane transporter activity"/>
    <property type="evidence" value="ECO:0007669"/>
    <property type="project" value="TreeGrafter"/>
</dbReference>
<evidence type="ECO:0000256" key="1">
    <source>
        <dbReference type="ARBA" id="ARBA00004141"/>
    </source>
</evidence>
<dbReference type="EMBL" id="JAMKBI010000003">
    <property type="protein sequence ID" value="MCZ8532854.1"/>
    <property type="molecule type" value="Genomic_DNA"/>
</dbReference>
<feature type="transmembrane region" description="Helical" evidence="7">
    <location>
        <begin position="38"/>
        <end position="60"/>
    </location>
</feature>
<evidence type="ECO:0000256" key="7">
    <source>
        <dbReference type="SAM" id="Phobius"/>
    </source>
</evidence>
<dbReference type="AlphaFoldDB" id="A0A9X3LB00"/>
<feature type="transmembrane region" description="Helical" evidence="7">
    <location>
        <begin position="318"/>
        <end position="337"/>
    </location>
</feature>
<dbReference type="RefSeq" id="WP_269921342.1">
    <property type="nucleotide sequence ID" value="NZ_JAMKBI010000003.1"/>
</dbReference>
<evidence type="ECO:0000313" key="8">
    <source>
        <dbReference type="EMBL" id="MCZ8532854.1"/>
    </source>
</evidence>
<evidence type="ECO:0000256" key="6">
    <source>
        <dbReference type="ARBA" id="ARBA00023136"/>
    </source>
</evidence>
<dbReference type="GO" id="GO:0005886">
    <property type="term" value="C:plasma membrane"/>
    <property type="evidence" value="ECO:0007669"/>
    <property type="project" value="UniProtKB-ARBA"/>
</dbReference>
<keyword evidence="5 7" id="KW-1133">Transmembrane helix</keyword>
<dbReference type="InterPro" id="IPR006043">
    <property type="entry name" value="NCS2"/>
</dbReference>
<dbReference type="Pfam" id="PF00860">
    <property type="entry name" value="Xan_ur_permease"/>
    <property type="match status" value="1"/>
</dbReference>
<proteinExistence type="inferred from homology"/>
<gene>
    <name evidence="8" type="ORF">M9R61_05750</name>
</gene>
<comment type="subcellular location">
    <subcellularLocation>
        <location evidence="1">Membrane</location>
        <topology evidence="1">Multi-pass membrane protein</topology>
    </subcellularLocation>
</comment>
<evidence type="ECO:0000256" key="4">
    <source>
        <dbReference type="ARBA" id="ARBA00022692"/>
    </source>
</evidence>
<comment type="caution">
    <text evidence="8">The sequence shown here is derived from an EMBL/GenBank/DDBJ whole genome shotgun (WGS) entry which is preliminary data.</text>
</comment>
<sequence>MSNAVLDVNDKPSGGQLVTLSFQHMFAMFGSTILVPQLVGLSPAIALLTSGIATIIFLLVTKFQVPAYLGSSFAFIAPILVAVNGLNESGKAINPGNAMIGAVFVGLVYGIVSLVIWKSGYKWIMKLLPAIVVGPVIMVIGLGLSSTAVDMAMNVTNAESGLKEYSFLHFSAALVTLFTAIICTVYFKNIISTMPILIGLVVGYIYSIIIGIVDFTPIKEAKLFASPDFLVPGVHYDFVVTTNILLVMVPIVIVTISEHIGHQLVLGKVVERDYIKEPGLHRSLLGDGLGTLVSALIGGPPKTTYGENIGVLAITRIYSVYVILGAAVVAILLSFFGKAMAVISTIPTAVLGGVSILLFGIIAASGLRMLVDAKVDFGNSRNLVIASVILVIGIGGAKFIVTEALSIEGMALAAIIGVILNLILPGRKQAESTDLHQTK</sequence>
<feature type="transmembrane region" description="Helical" evidence="7">
    <location>
        <begin position="98"/>
        <end position="117"/>
    </location>
</feature>
<evidence type="ECO:0000313" key="9">
    <source>
        <dbReference type="Proteomes" id="UP001152172"/>
    </source>
</evidence>
<dbReference type="InterPro" id="IPR006042">
    <property type="entry name" value="Xan_ur_permease"/>
</dbReference>
<evidence type="ECO:0000256" key="2">
    <source>
        <dbReference type="ARBA" id="ARBA00008821"/>
    </source>
</evidence>
<keyword evidence="9" id="KW-1185">Reference proteome</keyword>
<dbReference type="NCBIfam" id="TIGR00801">
    <property type="entry name" value="ncs2"/>
    <property type="match status" value="1"/>
</dbReference>
<organism evidence="8 9">
    <name type="scientific">Psychrobacillus psychrodurans</name>
    <dbReference type="NCBI Taxonomy" id="126157"/>
    <lineage>
        <taxon>Bacteria</taxon>
        <taxon>Bacillati</taxon>
        <taxon>Bacillota</taxon>
        <taxon>Bacilli</taxon>
        <taxon>Bacillales</taxon>
        <taxon>Bacillaceae</taxon>
        <taxon>Psychrobacillus</taxon>
    </lineage>
</organism>
<keyword evidence="6 7" id="KW-0472">Membrane</keyword>
<dbReference type="Proteomes" id="UP001152172">
    <property type="component" value="Unassembled WGS sequence"/>
</dbReference>
<dbReference type="PROSITE" id="PS01116">
    <property type="entry name" value="XANTH_URACIL_PERMASE"/>
    <property type="match status" value="1"/>
</dbReference>
<feature type="transmembrane region" description="Helical" evidence="7">
    <location>
        <begin position="349"/>
        <end position="371"/>
    </location>
</feature>
<evidence type="ECO:0000256" key="3">
    <source>
        <dbReference type="ARBA" id="ARBA00022448"/>
    </source>
</evidence>
<evidence type="ECO:0000256" key="5">
    <source>
        <dbReference type="ARBA" id="ARBA00022989"/>
    </source>
</evidence>
<feature type="transmembrane region" description="Helical" evidence="7">
    <location>
        <begin position="233"/>
        <end position="256"/>
    </location>
</feature>
<feature type="transmembrane region" description="Helical" evidence="7">
    <location>
        <begin position="194"/>
        <end position="213"/>
    </location>
</feature>
<feature type="transmembrane region" description="Helical" evidence="7">
    <location>
        <begin position="383"/>
        <end position="401"/>
    </location>
</feature>
<protein>
    <submittedName>
        <fullName evidence="8">NCS2 family nucleobase:cation symporter</fullName>
    </submittedName>
</protein>